<organism evidence="1 2">
    <name type="scientific">Actinoplanes derwentensis</name>
    <dbReference type="NCBI Taxonomy" id="113562"/>
    <lineage>
        <taxon>Bacteria</taxon>
        <taxon>Bacillati</taxon>
        <taxon>Actinomycetota</taxon>
        <taxon>Actinomycetes</taxon>
        <taxon>Micromonosporales</taxon>
        <taxon>Micromonosporaceae</taxon>
        <taxon>Actinoplanes</taxon>
    </lineage>
</organism>
<keyword evidence="2" id="KW-1185">Reference proteome</keyword>
<reference evidence="1 2" key="1">
    <citation type="submission" date="2016-10" db="EMBL/GenBank/DDBJ databases">
        <authorList>
            <person name="de Groot N.N."/>
        </authorList>
    </citation>
    <scope>NUCLEOTIDE SEQUENCE [LARGE SCALE GENOMIC DNA]</scope>
    <source>
        <strain evidence="1 2">DSM 43941</strain>
    </source>
</reference>
<dbReference type="STRING" id="113562.SAMN04489716_4748"/>
<protein>
    <submittedName>
        <fullName evidence="1">Uncharacterized protein</fullName>
    </submittedName>
</protein>
<dbReference type="EMBL" id="LT629758">
    <property type="protein sequence ID" value="SDT59569.1"/>
    <property type="molecule type" value="Genomic_DNA"/>
</dbReference>
<name>A0A1H2BNS3_9ACTN</name>
<proteinExistence type="predicted"/>
<evidence type="ECO:0000313" key="1">
    <source>
        <dbReference type="EMBL" id="SDT59569.1"/>
    </source>
</evidence>
<gene>
    <name evidence="1" type="ORF">SAMN04489716_4748</name>
</gene>
<sequence length="47" mass="4782">MTESAVTGHTGSIGGLFSVVCTLMNAVSVHRPENGENHGVTVIAPFG</sequence>
<dbReference type="Proteomes" id="UP000198688">
    <property type="component" value="Chromosome I"/>
</dbReference>
<dbReference type="AlphaFoldDB" id="A0A1H2BNS3"/>
<evidence type="ECO:0000313" key="2">
    <source>
        <dbReference type="Proteomes" id="UP000198688"/>
    </source>
</evidence>
<accession>A0A1H2BNS3</accession>